<evidence type="ECO:0000259" key="2">
    <source>
        <dbReference type="Pfam" id="PF00188"/>
    </source>
</evidence>
<dbReference type="Pfam" id="PF07833">
    <property type="entry name" value="Cu_amine_oxidN1"/>
    <property type="match status" value="1"/>
</dbReference>
<evidence type="ECO:0000313" key="4">
    <source>
        <dbReference type="EMBL" id="TBL76017.1"/>
    </source>
</evidence>
<gene>
    <name evidence="4" type="ORF">EYB31_20920</name>
</gene>
<feature type="domain" description="Copper amine oxidase-like N-terminal" evidence="3">
    <location>
        <begin position="443"/>
        <end position="550"/>
    </location>
</feature>
<dbReference type="OrthoDB" id="2690110at2"/>
<evidence type="ECO:0000313" key="5">
    <source>
        <dbReference type="Proteomes" id="UP000293142"/>
    </source>
</evidence>
<comment type="caution">
    <text evidence="4">The sequence shown here is derived from an EMBL/GenBank/DDBJ whole genome shotgun (WGS) entry which is preliminary data.</text>
</comment>
<dbReference type="AlphaFoldDB" id="A0A4Q9DLJ9"/>
<evidence type="ECO:0000256" key="1">
    <source>
        <dbReference type="SAM" id="MobiDB-lite"/>
    </source>
</evidence>
<dbReference type="SUPFAM" id="SSF55797">
    <property type="entry name" value="PR-1-like"/>
    <property type="match status" value="1"/>
</dbReference>
<dbReference type="InterPro" id="IPR035940">
    <property type="entry name" value="CAP_sf"/>
</dbReference>
<sequence>MIMPITSRLAKRTLLFALAVALWCSGVAIPLKAANAFSYGYRTAPNTTVGITKPSITLYFDTDMTSPPSAFSMKLNGQTVPVIYDHTKKTFTYTPTVDLAPGNYNAQVSITYSGYVPIEQSWSFTVAKNAVGQLPAPSSVQLAGLAALNDYRTIYGLPPVKLNDQLNATATAHAKYLDANKVQQSGGSQASLHDETAGNTGFTGTNPLERSAYYGYTTDVGEDAAYFYGSANESIDVLFDAPYHRTPFLDPSLTEIGFAKYNDYTIIEFGMNASATPQLVVSPAPGDRFVPTTFDGNEEPDPLRMHKTNSYPVGYPIMAQYYGSGIDKIKLVSAQLSDSTGKQVDLLTNDPSNDDKLTNTVMLMPNKPLQADSSYHVKLNLQVTKTGGAVTTETKEWDFTTEPAEKIGKQKLHQNSADYKKNYVTVSPVQRVASFGLDDSSYTVDGVSFPMKRTPVIVDGSSYLYIRDLAAALGASVEWDDQLRAAIYTKGDLKITLYTTKNQYEVNGKVQQTDTPARLVGENTMVPVRLLSEVLGAKVVYTEATRNVKIIY</sequence>
<reference evidence="4 5" key="1">
    <citation type="submission" date="2019-02" db="EMBL/GenBank/DDBJ databases">
        <title>Paenibacillus sp. nov., isolated from surface-sterilized tissue of Thalictrum simplex L.</title>
        <authorList>
            <person name="Tuo L."/>
        </authorList>
    </citation>
    <scope>NUCLEOTIDE SEQUENCE [LARGE SCALE GENOMIC DNA]</scope>
    <source>
        <strain evidence="4 5">N2SHLJ1</strain>
    </source>
</reference>
<dbReference type="PANTHER" id="PTHR31157:SF1">
    <property type="entry name" value="SCP DOMAIN-CONTAINING PROTEIN"/>
    <property type="match status" value="1"/>
</dbReference>
<dbReference type="InterPro" id="IPR036582">
    <property type="entry name" value="Mao_N_sf"/>
</dbReference>
<dbReference type="Gene3D" id="3.30.457.10">
    <property type="entry name" value="Copper amine oxidase-like, N-terminal domain"/>
    <property type="match status" value="1"/>
</dbReference>
<dbReference type="CDD" id="cd05379">
    <property type="entry name" value="CAP_bacterial"/>
    <property type="match status" value="1"/>
</dbReference>
<organism evidence="4 5">
    <name type="scientific">Paenibacillus thalictri</name>
    <dbReference type="NCBI Taxonomy" id="2527873"/>
    <lineage>
        <taxon>Bacteria</taxon>
        <taxon>Bacillati</taxon>
        <taxon>Bacillota</taxon>
        <taxon>Bacilli</taxon>
        <taxon>Bacillales</taxon>
        <taxon>Paenibacillaceae</taxon>
        <taxon>Paenibacillus</taxon>
    </lineage>
</organism>
<accession>A0A4Q9DLJ9</accession>
<dbReference type="Gene3D" id="3.40.33.10">
    <property type="entry name" value="CAP"/>
    <property type="match status" value="1"/>
</dbReference>
<dbReference type="InterPro" id="IPR012854">
    <property type="entry name" value="Cu_amine_oxidase-like_N"/>
</dbReference>
<dbReference type="Proteomes" id="UP000293142">
    <property type="component" value="Unassembled WGS sequence"/>
</dbReference>
<proteinExistence type="predicted"/>
<dbReference type="PANTHER" id="PTHR31157">
    <property type="entry name" value="SCP DOMAIN-CONTAINING PROTEIN"/>
    <property type="match status" value="1"/>
</dbReference>
<protein>
    <submittedName>
        <fullName evidence="4">S-layer protein</fullName>
    </submittedName>
</protein>
<evidence type="ECO:0000259" key="3">
    <source>
        <dbReference type="Pfam" id="PF07833"/>
    </source>
</evidence>
<feature type="domain" description="SCP" evidence="2">
    <location>
        <begin position="145"/>
        <end position="263"/>
    </location>
</feature>
<dbReference type="EMBL" id="SIRE01000015">
    <property type="protein sequence ID" value="TBL76017.1"/>
    <property type="molecule type" value="Genomic_DNA"/>
</dbReference>
<keyword evidence="5" id="KW-1185">Reference proteome</keyword>
<dbReference type="InterPro" id="IPR014044">
    <property type="entry name" value="CAP_dom"/>
</dbReference>
<name>A0A4Q9DLJ9_9BACL</name>
<dbReference type="SUPFAM" id="SSF55383">
    <property type="entry name" value="Copper amine oxidase, domain N"/>
    <property type="match status" value="2"/>
</dbReference>
<dbReference type="Pfam" id="PF00188">
    <property type="entry name" value="CAP"/>
    <property type="match status" value="1"/>
</dbReference>
<feature type="region of interest" description="Disordered" evidence="1">
    <location>
        <begin position="185"/>
        <end position="204"/>
    </location>
</feature>